<dbReference type="Proteomes" id="UP000828048">
    <property type="component" value="Chromosome 7"/>
</dbReference>
<gene>
    <name evidence="1" type="ORF">Vadar_020110</name>
</gene>
<sequence length="186" mass="21506">MGLKRTSCWINFIILSFDYDNNKRFEINRIAMEQRRQWNLTNLLPRSTLTHDTEQEASSTTIRLIKNEHRWGVREGILGQEAQRLVRMHSKEIKDIQEAHAGQIVSVFGLDCASDIFLQYWDLDTYIPWLHYLSVRYSMEYSSRLLGGLKPAAAGMELYDTTLAYPVHSPVVLGNRPDIVMDSLGD</sequence>
<name>A0ACB7Y983_9ERIC</name>
<organism evidence="1 2">
    <name type="scientific">Vaccinium darrowii</name>
    <dbReference type="NCBI Taxonomy" id="229202"/>
    <lineage>
        <taxon>Eukaryota</taxon>
        <taxon>Viridiplantae</taxon>
        <taxon>Streptophyta</taxon>
        <taxon>Embryophyta</taxon>
        <taxon>Tracheophyta</taxon>
        <taxon>Spermatophyta</taxon>
        <taxon>Magnoliopsida</taxon>
        <taxon>eudicotyledons</taxon>
        <taxon>Gunneridae</taxon>
        <taxon>Pentapetalae</taxon>
        <taxon>asterids</taxon>
        <taxon>Ericales</taxon>
        <taxon>Ericaceae</taxon>
        <taxon>Vaccinioideae</taxon>
        <taxon>Vaccinieae</taxon>
        <taxon>Vaccinium</taxon>
    </lineage>
</organism>
<keyword evidence="2" id="KW-1185">Reference proteome</keyword>
<evidence type="ECO:0000313" key="2">
    <source>
        <dbReference type="Proteomes" id="UP000828048"/>
    </source>
</evidence>
<proteinExistence type="predicted"/>
<protein>
    <submittedName>
        <fullName evidence="1">Uncharacterized protein</fullName>
    </submittedName>
</protein>
<evidence type="ECO:0000313" key="1">
    <source>
        <dbReference type="EMBL" id="KAH7849593.1"/>
    </source>
</evidence>
<comment type="caution">
    <text evidence="1">The sequence shown here is derived from an EMBL/GenBank/DDBJ whole genome shotgun (WGS) entry which is preliminary data.</text>
</comment>
<dbReference type="EMBL" id="CM037157">
    <property type="protein sequence ID" value="KAH7849593.1"/>
    <property type="molecule type" value="Genomic_DNA"/>
</dbReference>
<reference evidence="1 2" key="1">
    <citation type="journal article" date="2021" name="Hortic Res">
        <title>High-quality reference genome and annotation aids understanding of berry development for evergreen blueberry (Vaccinium darrowii).</title>
        <authorList>
            <person name="Yu J."/>
            <person name="Hulse-Kemp A.M."/>
            <person name="Babiker E."/>
            <person name="Staton M."/>
        </authorList>
    </citation>
    <scope>NUCLEOTIDE SEQUENCE [LARGE SCALE GENOMIC DNA]</scope>
    <source>
        <strain evidence="2">cv. NJ 8807/NJ 8810</strain>
        <tissue evidence="1">Young leaf</tissue>
    </source>
</reference>
<accession>A0ACB7Y983</accession>